<organism evidence="2 3">
    <name type="scientific">Paenibacillus algicola</name>
    <dbReference type="NCBI Taxonomy" id="2565926"/>
    <lineage>
        <taxon>Bacteria</taxon>
        <taxon>Bacillati</taxon>
        <taxon>Bacillota</taxon>
        <taxon>Bacilli</taxon>
        <taxon>Bacillales</taxon>
        <taxon>Paenibacillaceae</taxon>
        <taxon>Paenibacillus</taxon>
    </lineage>
</organism>
<accession>A0A4P8XF07</accession>
<dbReference type="KEGG" id="palo:E6C60_0241"/>
<dbReference type="Proteomes" id="UP000300879">
    <property type="component" value="Chromosome"/>
</dbReference>
<reference evidence="2 3" key="1">
    <citation type="submission" date="2019-05" db="EMBL/GenBank/DDBJ databases">
        <authorList>
            <person name="Chen C."/>
        </authorList>
    </citation>
    <scope>NUCLEOTIDE SEQUENCE [LARGE SCALE GENOMIC DNA]</scope>
    <source>
        <strain evidence="2 3">HB172198</strain>
    </source>
</reference>
<name>A0A4P8XF07_9BACL</name>
<sequence>MMKLNVYMALWGLHGSFEELCSKAAEAGFTGIECPLPPQEREEEFRKALQSHSLGYIAQVVSGGDSVEDHIRSFQEQVERTAAFQPVHIVSHSARDRMSDAEQDTFFESALRTEEQHGMIIAHETHRHRAMFTPWTTARLLRKFPELKITADFSHWTNVCESLLGDLEEDLALAIRHTHHIHGRIGHTQGPQVPHPGAPEWTRERECFEGWWESMLKHRSEQGETVTTFTPEFGPVPYMPTLAFTNQPVSSLWEVNLWMAHRAGERFASL</sequence>
<dbReference type="GO" id="GO:0016853">
    <property type="term" value="F:isomerase activity"/>
    <property type="evidence" value="ECO:0007669"/>
    <property type="project" value="UniProtKB-KW"/>
</dbReference>
<dbReference type="Pfam" id="PF01261">
    <property type="entry name" value="AP_endonuc_2"/>
    <property type="match status" value="1"/>
</dbReference>
<proteinExistence type="predicted"/>
<dbReference type="EMBL" id="CP040396">
    <property type="protein sequence ID" value="QCT00967.1"/>
    <property type="molecule type" value="Genomic_DNA"/>
</dbReference>
<keyword evidence="2" id="KW-0413">Isomerase</keyword>
<dbReference type="InterPro" id="IPR013022">
    <property type="entry name" value="Xyl_isomerase-like_TIM-brl"/>
</dbReference>
<evidence type="ECO:0000259" key="1">
    <source>
        <dbReference type="Pfam" id="PF01261"/>
    </source>
</evidence>
<evidence type="ECO:0000313" key="2">
    <source>
        <dbReference type="EMBL" id="QCT00967.1"/>
    </source>
</evidence>
<dbReference type="InterPro" id="IPR036237">
    <property type="entry name" value="Xyl_isomerase-like_sf"/>
</dbReference>
<dbReference type="Gene3D" id="3.20.20.150">
    <property type="entry name" value="Divalent-metal-dependent TIM barrel enzymes"/>
    <property type="match status" value="1"/>
</dbReference>
<gene>
    <name evidence="2" type="ORF">E6C60_0241</name>
</gene>
<protein>
    <submittedName>
        <fullName evidence="2">Xylose isomerase domain-containing protein</fullName>
    </submittedName>
</protein>
<dbReference type="SUPFAM" id="SSF51658">
    <property type="entry name" value="Xylose isomerase-like"/>
    <property type="match status" value="1"/>
</dbReference>
<evidence type="ECO:0000313" key="3">
    <source>
        <dbReference type="Proteomes" id="UP000300879"/>
    </source>
</evidence>
<keyword evidence="3" id="KW-1185">Reference proteome</keyword>
<dbReference type="AlphaFoldDB" id="A0A4P8XF07"/>
<dbReference type="RefSeq" id="WP_233281092.1">
    <property type="nucleotide sequence ID" value="NZ_CP040396.1"/>
</dbReference>
<feature type="domain" description="Xylose isomerase-like TIM barrel" evidence="1">
    <location>
        <begin position="23"/>
        <end position="182"/>
    </location>
</feature>